<comment type="caution">
    <text evidence="2">The sequence shown here is derived from an EMBL/GenBank/DDBJ whole genome shotgun (WGS) entry which is preliminary data.</text>
</comment>
<keyword evidence="3" id="KW-1185">Reference proteome</keyword>
<dbReference type="OrthoDB" id="4046at2759"/>
<proteinExistence type="predicted"/>
<feature type="chain" id="PRO_5015979280" description="Chitin-binding type-4 domain-containing protein" evidence="1">
    <location>
        <begin position="32"/>
        <end position="300"/>
    </location>
</feature>
<protein>
    <recommendedName>
        <fullName evidence="4">Chitin-binding type-4 domain-containing protein</fullName>
    </recommendedName>
</protein>
<keyword evidence="1" id="KW-0732">Signal</keyword>
<dbReference type="AlphaFoldDB" id="A0A2V3IYX7"/>
<sequence length="300" mass="33908">MHFDSNKLSAMAKHCVFLCFICLVFCRTALSHSWLRDPPAYRRRFTRLCTSQKPDCDLACPLPYPHGAGNNRSSPAATWRRGDLVSVGWVKNNHRGGFVAISLVPVSKMFNKSWHETLTLMMGCWEYEQIDCGVGEDCGTDMRGTALRRMIKVPTVYPDGDYVLRYVWFGGLFKNGKRGFFPDFSSCTFVRIEGGDEVGGSFRPYFEPGRHRRIISGTCPTSASELGVCNRVGCKKTKKYYAVPTRFNCTTYTEWARYQHSITAGVIASAADDETELDLYDIETDEKNGICKGRMRQALE</sequence>
<accession>A0A2V3IYX7</accession>
<evidence type="ECO:0000313" key="2">
    <source>
        <dbReference type="EMBL" id="PXF47263.1"/>
    </source>
</evidence>
<dbReference type="Proteomes" id="UP000247409">
    <property type="component" value="Unassembled WGS sequence"/>
</dbReference>
<reference evidence="2 3" key="1">
    <citation type="journal article" date="2018" name="Mol. Biol. Evol.">
        <title>Analysis of the draft genome of the red seaweed Gracilariopsis chorda provides insights into genome size evolution in Rhodophyta.</title>
        <authorList>
            <person name="Lee J."/>
            <person name="Yang E.C."/>
            <person name="Graf L."/>
            <person name="Yang J.H."/>
            <person name="Qiu H."/>
            <person name="Zel Zion U."/>
            <person name="Chan C.X."/>
            <person name="Stephens T.G."/>
            <person name="Weber A.P.M."/>
            <person name="Boo G.H."/>
            <person name="Boo S.M."/>
            <person name="Kim K.M."/>
            <person name="Shin Y."/>
            <person name="Jung M."/>
            <person name="Lee S.J."/>
            <person name="Yim H.S."/>
            <person name="Lee J.H."/>
            <person name="Bhattacharya D."/>
            <person name="Yoon H.S."/>
        </authorList>
    </citation>
    <scope>NUCLEOTIDE SEQUENCE [LARGE SCALE GENOMIC DNA]</scope>
    <source>
        <strain evidence="2 3">SKKU-2015</strain>
        <tissue evidence="2">Whole body</tissue>
    </source>
</reference>
<dbReference type="EMBL" id="NBIV01000027">
    <property type="protein sequence ID" value="PXF47263.1"/>
    <property type="molecule type" value="Genomic_DNA"/>
</dbReference>
<gene>
    <name evidence="2" type="ORF">BWQ96_03038</name>
</gene>
<evidence type="ECO:0000256" key="1">
    <source>
        <dbReference type="SAM" id="SignalP"/>
    </source>
</evidence>
<evidence type="ECO:0000313" key="3">
    <source>
        <dbReference type="Proteomes" id="UP000247409"/>
    </source>
</evidence>
<organism evidence="2 3">
    <name type="scientific">Gracilariopsis chorda</name>
    <dbReference type="NCBI Taxonomy" id="448386"/>
    <lineage>
        <taxon>Eukaryota</taxon>
        <taxon>Rhodophyta</taxon>
        <taxon>Florideophyceae</taxon>
        <taxon>Rhodymeniophycidae</taxon>
        <taxon>Gracilariales</taxon>
        <taxon>Gracilariaceae</taxon>
        <taxon>Gracilariopsis</taxon>
    </lineage>
</organism>
<feature type="signal peptide" evidence="1">
    <location>
        <begin position="1"/>
        <end position="31"/>
    </location>
</feature>
<evidence type="ECO:0008006" key="4">
    <source>
        <dbReference type="Google" id="ProtNLM"/>
    </source>
</evidence>
<name>A0A2V3IYX7_9FLOR</name>